<organism evidence="1 2">
    <name type="scientific">Bacillus bingmayongensis</name>
    <dbReference type="NCBI Taxonomy" id="1150157"/>
    <lineage>
        <taxon>Bacteria</taxon>
        <taxon>Bacillati</taxon>
        <taxon>Bacillota</taxon>
        <taxon>Bacilli</taxon>
        <taxon>Bacillales</taxon>
        <taxon>Bacillaceae</taxon>
        <taxon>Bacillus</taxon>
    </lineage>
</organism>
<evidence type="ECO:0000313" key="1">
    <source>
        <dbReference type="EMBL" id="MDZ5607969.1"/>
    </source>
</evidence>
<sequence length="64" mass="7424">MLLRQKNVTKKYKNQTIVYQLNIEIKQGLAPTVVLLEKIPIPLQKIIPTFEIKVGKYSFLINLV</sequence>
<gene>
    <name evidence="1" type="ORF">U2I54_12885</name>
</gene>
<proteinExistence type="predicted"/>
<evidence type="ECO:0000313" key="2">
    <source>
        <dbReference type="Proteomes" id="UP001291930"/>
    </source>
</evidence>
<comment type="caution">
    <text evidence="1">The sequence shown here is derived from an EMBL/GenBank/DDBJ whole genome shotgun (WGS) entry which is preliminary data.</text>
</comment>
<reference evidence="2" key="1">
    <citation type="submission" date="2023-11" db="EMBL/GenBank/DDBJ databases">
        <title>Genome Sequence of Bacillus pseudomycoides stain BUPM19.</title>
        <authorList>
            <person name="Farhat A."/>
        </authorList>
    </citation>
    <scope>NUCLEOTIDE SEQUENCE [LARGE SCALE GENOMIC DNA]</scope>
    <source>
        <strain evidence="2">BUPM19</strain>
    </source>
</reference>
<dbReference type="EMBL" id="JAXOVW010000024">
    <property type="protein sequence ID" value="MDZ5607969.1"/>
    <property type="molecule type" value="Genomic_DNA"/>
</dbReference>
<keyword evidence="2" id="KW-1185">Reference proteome</keyword>
<dbReference type="Proteomes" id="UP001291930">
    <property type="component" value="Unassembled WGS sequence"/>
</dbReference>
<protein>
    <submittedName>
        <fullName evidence="1">Uncharacterized protein</fullName>
    </submittedName>
</protein>
<name>A0ABU5JX03_9BACI</name>
<accession>A0ABU5JX03</accession>
<dbReference type="RefSeq" id="WP_374217938.1">
    <property type="nucleotide sequence ID" value="NZ_JAXOVW010000024.1"/>
</dbReference>